<reference evidence="2" key="1">
    <citation type="journal article" date="2019" name="Int. J. Syst. Evol. Microbiol.">
        <title>The Global Catalogue of Microorganisms (GCM) 10K type strain sequencing project: providing services to taxonomists for standard genome sequencing and annotation.</title>
        <authorList>
            <consortium name="The Broad Institute Genomics Platform"/>
            <consortium name="The Broad Institute Genome Sequencing Center for Infectious Disease"/>
            <person name="Wu L."/>
            <person name="Ma J."/>
        </authorList>
    </citation>
    <scope>NUCLEOTIDE SEQUENCE [LARGE SCALE GENOMIC DNA]</scope>
    <source>
        <strain evidence="2">TBRC 4489</strain>
    </source>
</reference>
<accession>A0ABV8IE86</accession>
<dbReference type="Proteomes" id="UP001595850">
    <property type="component" value="Unassembled WGS sequence"/>
</dbReference>
<evidence type="ECO:0000313" key="2">
    <source>
        <dbReference type="Proteomes" id="UP001595850"/>
    </source>
</evidence>
<name>A0ABV8IE86_9ACTN</name>
<sequence>MIRRILAGAAIAGLAGVGALALVGTASAGDYGRDYGHAPSFTYVNSGNHNEVLNDLLDVALLGIIEN</sequence>
<dbReference type="RefSeq" id="WP_377289037.1">
    <property type="nucleotide sequence ID" value="NZ_JBHSBM010000017.1"/>
</dbReference>
<organism evidence="1 2">
    <name type="scientific">Planomonospora corallina</name>
    <dbReference type="NCBI Taxonomy" id="1806052"/>
    <lineage>
        <taxon>Bacteria</taxon>
        <taxon>Bacillati</taxon>
        <taxon>Actinomycetota</taxon>
        <taxon>Actinomycetes</taxon>
        <taxon>Streptosporangiales</taxon>
        <taxon>Streptosporangiaceae</taxon>
        <taxon>Planomonospora</taxon>
    </lineage>
</organism>
<dbReference type="EMBL" id="JBHSBM010000017">
    <property type="protein sequence ID" value="MFC4060150.1"/>
    <property type="molecule type" value="Genomic_DNA"/>
</dbReference>
<protein>
    <submittedName>
        <fullName evidence="1">Uncharacterized protein</fullName>
    </submittedName>
</protein>
<comment type="caution">
    <text evidence="1">The sequence shown here is derived from an EMBL/GenBank/DDBJ whole genome shotgun (WGS) entry which is preliminary data.</text>
</comment>
<gene>
    <name evidence="1" type="ORF">ACFOWE_17740</name>
</gene>
<keyword evidence="2" id="KW-1185">Reference proteome</keyword>
<proteinExistence type="predicted"/>
<evidence type="ECO:0000313" key="1">
    <source>
        <dbReference type="EMBL" id="MFC4060150.1"/>
    </source>
</evidence>